<keyword evidence="16" id="KW-1185">Reference proteome</keyword>
<dbReference type="FunFam" id="3.40.50.300:FF:000050">
    <property type="entry name" value="DNA repair protein RadA"/>
    <property type="match status" value="1"/>
</dbReference>
<dbReference type="Pfam" id="PF13481">
    <property type="entry name" value="AAA_25"/>
    <property type="match status" value="1"/>
</dbReference>
<proteinExistence type="inferred from homology"/>
<evidence type="ECO:0000256" key="7">
    <source>
        <dbReference type="ARBA" id="ARBA00022840"/>
    </source>
</evidence>
<dbReference type="NCBIfam" id="TIGR00416">
    <property type="entry name" value="sms"/>
    <property type="match status" value="1"/>
</dbReference>
<dbReference type="InterPro" id="IPR014721">
    <property type="entry name" value="Ribsml_uS5_D2-typ_fold_subgr"/>
</dbReference>
<evidence type="ECO:0000313" key="15">
    <source>
        <dbReference type="EMBL" id="TDD95337.1"/>
    </source>
</evidence>
<dbReference type="InterPro" id="IPR027417">
    <property type="entry name" value="P-loop_NTPase"/>
</dbReference>
<dbReference type="PROSITE" id="PS50162">
    <property type="entry name" value="RECA_2"/>
    <property type="match status" value="1"/>
</dbReference>
<evidence type="ECO:0000256" key="9">
    <source>
        <dbReference type="ARBA" id="ARBA00023125"/>
    </source>
</evidence>
<accession>A0A4V2YZ12</accession>
<dbReference type="InterPro" id="IPR008269">
    <property type="entry name" value="Lon_proteolytic"/>
</dbReference>
<dbReference type="InterPro" id="IPR020568">
    <property type="entry name" value="Ribosomal_Su5_D2-typ_SF"/>
</dbReference>
<dbReference type="SMART" id="SM00382">
    <property type="entry name" value="AAA"/>
    <property type="match status" value="1"/>
</dbReference>
<dbReference type="EMBL" id="SMKZ01000094">
    <property type="protein sequence ID" value="TDD95337.1"/>
    <property type="molecule type" value="Genomic_DNA"/>
</dbReference>
<keyword evidence="4 13" id="KW-0863">Zinc-finger</keyword>
<dbReference type="Pfam" id="PF18073">
    <property type="entry name" value="Zn_ribbon_LapB"/>
    <property type="match status" value="1"/>
</dbReference>
<dbReference type="GO" id="GO:0005524">
    <property type="term" value="F:ATP binding"/>
    <property type="evidence" value="ECO:0007669"/>
    <property type="project" value="UniProtKB-UniRule"/>
</dbReference>
<keyword evidence="9 11" id="KW-0238">DNA-binding</keyword>
<dbReference type="GO" id="GO:0004176">
    <property type="term" value="F:ATP-dependent peptidase activity"/>
    <property type="evidence" value="ECO:0007669"/>
    <property type="project" value="InterPro"/>
</dbReference>
<evidence type="ECO:0000256" key="3">
    <source>
        <dbReference type="ARBA" id="ARBA00022763"/>
    </source>
</evidence>
<sequence>MAKAAQIFRCGECGWTTPKWVGRCGECQAWGTVEAAGAPRVDTVAAGPVAEAARPIAAVGLEVARSRPTGVGEFDRALGGGLVQGAVILLAGEPGVGKSTLLLDVSARWAHEAGRALYVTGEESAAQVRLRAERTGALADHLFLTAETDLSAVLGHVDAVQPSLIVLDSVQTVSNPAADGAAGGVTQVREVAAAMIRVAKERGIATILVGHVTKDGSIAGPRVLEHLVDVVLHFEGDRHSRLRLVRTVKNRYGPADEVGCFDLTDSGISSLADPTGLFLSRHATPVPGTCITVTLEGRRPLLGEIQALVATSALATPRRANSGLDSSRVAMVLAVLERRGNVRLSSSDVYTSTVGGAKLSEPAADLAMMLAVASAASGRPLPPALTALGEVGLAGEIRRVTGLQRRLAEAERMGFTTALVPADPGPVPAGIKIIEVADVGQALAAADGRPS</sequence>
<name>A0A4V2YZ12_9ACTN</name>
<dbReference type="GO" id="GO:0000725">
    <property type="term" value="P:recombinational repair"/>
    <property type="evidence" value="ECO:0007669"/>
    <property type="project" value="UniProtKB-UniRule"/>
</dbReference>
<reference evidence="15 16" key="1">
    <citation type="submission" date="2019-03" db="EMBL/GenBank/DDBJ databases">
        <title>Draft genome sequences of novel Actinobacteria.</title>
        <authorList>
            <person name="Sahin N."/>
            <person name="Ay H."/>
            <person name="Saygin H."/>
        </authorList>
    </citation>
    <scope>NUCLEOTIDE SEQUENCE [LARGE SCALE GENOMIC DNA]</scope>
    <source>
        <strain evidence="15 16">5K138</strain>
    </source>
</reference>
<dbReference type="Pfam" id="PF05362">
    <property type="entry name" value="Lon_C"/>
    <property type="match status" value="1"/>
</dbReference>
<evidence type="ECO:0000256" key="12">
    <source>
        <dbReference type="NCBIfam" id="TIGR00416"/>
    </source>
</evidence>
<feature type="region of interest" description="Lon-protease-like" evidence="11">
    <location>
        <begin position="348"/>
        <end position="451"/>
    </location>
</feature>
<evidence type="ECO:0000256" key="1">
    <source>
        <dbReference type="ARBA" id="ARBA00022723"/>
    </source>
</evidence>
<dbReference type="InterPro" id="IPR041166">
    <property type="entry name" value="Rubredoxin_2"/>
</dbReference>
<dbReference type="InParanoid" id="A0A4V2YZ12"/>
<evidence type="ECO:0000256" key="10">
    <source>
        <dbReference type="ARBA" id="ARBA00023204"/>
    </source>
</evidence>
<dbReference type="AlphaFoldDB" id="A0A4V2YZ12"/>
<dbReference type="PANTHER" id="PTHR32472:SF10">
    <property type="entry name" value="DNA REPAIR PROTEIN RADA-LIKE PROTEIN"/>
    <property type="match status" value="1"/>
</dbReference>
<feature type="binding site" evidence="11">
    <location>
        <begin position="92"/>
        <end position="99"/>
    </location>
    <ligand>
        <name>ATP</name>
        <dbReference type="ChEBI" id="CHEBI:30616"/>
    </ligand>
</feature>
<gene>
    <name evidence="11 15" type="primary">radA</name>
    <name evidence="15" type="ORF">E1269_31335</name>
</gene>
<evidence type="ECO:0000256" key="8">
    <source>
        <dbReference type="ARBA" id="ARBA00023016"/>
    </source>
</evidence>
<comment type="function">
    <text evidence="13">DNA-dependent ATPase involved in processing of recombination intermediates, plays a role in repairing DNA breaks. Stimulates the branch migration of RecA-mediated strand transfer reactions, allowing the 3' invading strand to extend heteroduplex DNA faster. Binds ssDNA in the presence of ADP but not other nucleotides, has ATPase activity that is stimulated by ssDNA and various branched DNA structures, but inhibited by SSB. Does not have RecA's homology-searching function.</text>
</comment>
<keyword evidence="1 11" id="KW-0479">Metal-binding</keyword>
<dbReference type="InterPro" id="IPR003593">
    <property type="entry name" value="AAA+_ATPase"/>
</dbReference>
<evidence type="ECO:0000256" key="2">
    <source>
        <dbReference type="ARBA" id="ARBA00022741"/>
    </source>
</evidence>
<dbReference type="FunCoup" id="A0A4V2YZ12">
    <property type="interactions" value="79"/>
</dbReference>
<dbReference type="SUPFAM" id="SSF54211">
    <property type="entry name" value="Ribosomal protein S5 domain 2-like"/>
    <property type="match status" value="1"/>
</dbReference>
<evidence type="ECO:0000313" key="16">
    <source>
        <dbReference type="Proteomes" id="UP000294739"/>
    </source>
</evidence>
<comment type="caution">
    <text evidence="15">The sequence shown here is derived from an EMBL/GenBank/DDBJ whole genome shotgun (WGS) entry which is preliminary data.</text>
</comment>
<evidence type="ECO:0000259" key="14">
    <source>
        <dbReference type="PROSITE" id="PS50162"/>
    </source>
</evidence>
<evidence type="ECO:0000256" key="11">
    <source>
        <dbReference type="HAMAP-Rule" id="MF_01498"/>
    </source>
</evidence>
<protein>
    <recommendedName>
        <fullName evidence="11 12">DNA repair protein RadA</fullName>
    </recommendedName>
</protein>
<comment type="similarity">
    <text evidence="11 13">Belongs to the RecA family. RadA subfamily.</text>
</comment>
<dbReference type="GO" id="GO:0006508">
    <property type="term" value="P:proteolysis"/>
    <property type="evidence" value="ECO:0007669"/>
    <property type="project" value="InterPro"/>
</dbReference>
<dbReference type="PRINTS" id="PR01874">
    <property type="entry name" value="DNAREPAIRADA"/>
</dbReference>
<dbReference type="Proteomes" id="UP000294739">
    <property type="component" value="Unassembled WGS sequence"/>
</dbReference>
<feature type="domain" description="RecA family profile 1" evidence="14">
    <location>
        <begin position="63"/>
        <end position="212"/>
    </location>
</feature>
<dbReference type="GO" id="GO:0140664">
    <property type="term" value="F:ATP-dependent DNA damage sensor activity"/>
    <property type="evidence" value="ECO:0007669"/>
    <property type="project" value="InterPro"/>
</dbReference>
<dbReference type="GO" id="GO:0005829">
    <property type="term" value="C:cytosol"/>
    <property type="evidence" value="ECO:0007669"/>
    <property type="project" value="TreeGrafter"/>
</dbReference>
<comment type="domain">
    <text evidence="11">The middle region has homology to RecA with ATPase motifs including the RadA KNRFG motif, while the C-terminus is homologous to Lon protease.</text>
</comment>
<dbReference type="Gene3D" id="3.40.50.300">
    <property type="entry name" value="P-loop containing nucleotide triphosphate hydrolases"/>
    <property type="match status" value="1"/>
</dbReference>
<dbReference type="GO" id="GO:0008270">
    <property type="term" value="F:zinc ion binding"/>
    <property type="evidence" value="ECO:0007669"/>
    <property type="project" value="UniProtKB-KW"/>
</dbReference>
<dbReference type="GO" id="GO:0003684">
    <property type="term" value="F:damaged DNA binding"/>
    <property type="evidence" value="ECO:0007669"/>
    <property type="project" value="InterPro"/>
</dbReference>
<evidence type="ECO:0000256" key="6">
    <source>
        <dbReference type="ARBA" id="ARBA00022833"/>
    </source>
</evidence>
<comment type="function">
    <text evidence="11">Plays a role in repairing double-strand DNA breaks, probably involving stabilizing or processing branched DNA or blocked replication forks.</text>
</comment>
<dbReference type="Gene3D" id="3.30.230.10">
    <property type="match status" value="1"/>
</dbReference>
<dbReference type="InterPro" id="IPR020588">
    <property type="entry name" value="RecA_ATP-bd"/>
</dbReference>
<organism evidence="15 16">
    <name type="scientific">Jiangella asiatica</name>
    <dbReference type="NCBI Taxonomy" id="2530372"/>
    <lineage>
        <taxon>Bacteria</taxon>
        <taxon>Bacillati</taxon>
        <taxon>Actinomycetota</taxon>
        <taxon>Actinomycetes</taxon>
        <taxon>Jiangellales</taxon>
        <taxon>Jiangellaceae</taxon>
        <taxon>Jiangella</taxon>
    </lineage>
</organism>
<keyword evidence="8 11" id="KW-0346">Stress response</keyword>
<evidence type="ECO:0000256" key="4">
    <source>
        <dbReference type="ARBA" id="ARBA00022771"/>
    </source>
</evidence>
<dbReference type="SUPFAM" id="SSF52540">
    <property type="entry name" value="P-loop containing nucleoside triphosphate hydrolases"/>
    <property type="match status" value="1"/>
</dbReference>
<dbReference type="OrthoDB" id="9803906at2"/>
<evidence type="ECO:0000256" key="13">
    <source>
        <dbReference type="RuleBase" id="RU003555"/>
    </source>
</evidence>
<dbReference type="CDD" id="cd01121">
    <property type="entry name" value="RadA_SMS_N"/>
    <property type="match status" value="1"/>
</dbReference>
<keyword evidence="10 11" id="KW-0234">DNA repair</keyword>
<dbReference type="InterPro" id="IPR004504">
    <property type="entry name" value="DNA_repair_RadA"/>
</dbReference>
<keyword evidence="7 11" id="KW-0067">ATP-binding</keyword>
<keyword evidence="5" id="KW-0378">Hydrolase</keyword>
<dbReference type="HAMAP" id="MF_01498">
    <property type="entry name" value="RadA_bact"/>
    <property type="match status" value="1"/>
</dbReference>
<keyword evidence="2 11" id="KW-0547">Nucleotide-binding</keyword>
<keyword evidence="6 13" id="KW-0862">Zinc</keyword>
<dbReference type="PANTHER" id="PTHR32472">
    <property type="entry name" value="DNA REPAIR PROTEIN RADA"/>
    <property type="match status" value="1"/>
</dbReference>
<dbReference type="GO" id="GO:0004252">
    <property type="term" value="F:serine-type endopeptidase activity"/>
    <property type="evidence" value="ECO:0007669"/>
    <property type="project" value="InterPro"/>
</dbReference>
<feature type="short sequence motif" description="RadA KNRFG motif" evidence="11">
    <location>
        <begin position="249"/>
        <end position="253"/>
    </location>
</feature>
<dbReference type="RefSeq" id="WP_131902071.1">
    <property type="nucleotide sequence ID" value="NZ_SMKZ01000094.1"/>
</dbReference>
<keyword evidence="3 11" id="KW-0227">DNA damage</keyword>
<evidence type="ECO:0000256" key="5">
    <source>
        <dbReference type="ARBA" id="ARBA00022801"/>
    </source>
</evidence>